<dbReference type="InterPro" id="IPR036390">
    <property type="entry name" value="WH_DNA-bd_sf"/>
</dbReference>
<dbReference type="SUPFAM" id="SSF46785">
    <property type="entry name" value="Winged helix' DNA-binding domain"/>
    <property type="match status" value="1"/>
</dbReference>
<feature type="domain" description="HTH crp-type" evidence="4">
    <location>
        <begin position="144"/>
        <end position="213"/>
    </location>
</feature>
<evidence type="ECO:0000256" key="3">
    <source>
        <dbReference type="ARBA" id="ARBA00023163"/>
    </source>
</evidence>
<keyword evidence="2" id="KW-0238">DNA-binding</keyword>
<sequence length="234" mass="27411">MKENERDYFLEILCKEGTRIQLDKNQYFSSIINHENTAYCLISGVCALLRFTQNGEEIIYHYFREKDLIGGVPFFLSHKGAAQINTLYSFCSLYTKTECILYKIPFSVLERKIKEEPEIGYWISEGIARHFMEEISHVHSLKEDHTSGRLCRTLIELANEKNGRYELQKYFTYTELARYLGVHSVTVSKIMLVLKKMKVIEKEGHKTVICDMEQLKYLAENPHEIGDFSPQEEE</sequence>
<gene>
    <name evidence="5" type="primary">crp_1</name>
    <name evidence="5" type="ORF">ERS852407_03209</name>
</gene>
<dbReference type="AlphaFoldDB" id="A0A174G5X6"/>
<dbReference type="Proteomes" id="UP000095651">
    <property type="component" value="Unassembled WGS sequence"/>
</dbReference>
<evidence type="ECO:0000259" key="4">
    <source>
        <dbReference type="PROSITE" id="PS51063"/>
    </source>
</evidence>
<dbReference type="GO" id="GO:0003677">
    <property type="term" value="F:DNA binding"/>
    <property type="evidence" value="ECO:0007669"/>
    <property type="project" value="UniProtKB-KW"/>
</dbReference>
<keyword evidence="1" id="KW-0805">Transcription regulation</keyword>
<evidence type="ECO:0000313" key="6">
    <source>
        <dbReference type="Proteomes" id="UP000095651"/>
    </source>
</evidence>
<evidence type="ECO:0000256" key="2">
    <source>
        <dbReference type="ARBA" id="ARBA00023125"/>
    </source>
</evidence>
<protein>
    <submittedName>
        <fullName evidence="5">Transcriptional regulator, Crp/Fnr family</fullName>
    </submittedName>
</protein>
<dbReference type="Gene3D" id="2.60.120.10">
    <property type="entry name" value="Jelly Rolls"/>
    <property type="match status" value="1"/>
</dbReference>
<dbReference type="InterPro" id="IPR012318">
    <property type="entry name" value="HTH_CRP"/>
</dbReference>
<dbReference type="SUPFAM" id="SSF51206">
    <property type="entry name" value="cAMP-binding domain-like"/>
    <property type="match status" value="1"/>
</dbReference>
<dbReference type="RefSeq" id="WP_055656679.1">
    <property type="nucleotide sequence ID" value="NZ_CABIXC010000008.1"/>
</dbReference>
<accession>A0A174G5X6</accession>
<dbReference type="EMBL" id="CYZE01000008">
    <property type="protein sequence ID" value="CUO56496.1"/>
    <property type="molecule type" value="Genomic_DNA"/>
</dbReference>
<proteinExistence type="predicted"/>
<dbReference type="GO" id="GO:0006355">
    <property type="term" value="P:regulation of DNA-templated transcription"/>
    <property type="evidence" value="ECO:0007669"/>
    <property type="project" value="InterPro"/>
</dbReference>
<organism evidence="5 6">
    <name type="scientific">Hungatella hathewayi</name>
    <dbReference type="NCBI Taxonomy" id="154046"/>
    <lineage>
        <taxon>Bacteria</taxon>
        <taxon>Bacillati</taxon>
        <taxon>Bacillota</taxon>
        <taxon>Clostridia</taxon>
        <taxon>Lachnospirales</taxon>
        <taxon>Lachnospiraceae</taxon>
        <taxon>Hungatella</taxon>
    </lineage>
</organism>
<dbReference type="InterPro" id="IPR014710">
    <property type="entry name" value="RmlC-like_jellyroll"/>
</dbReference>
<dbReference type="Gene3D" id="1.10.10.10">
    <property type="entry name" value="Winged helix-like DNA-binding domain superfamily/Winged helix DNA-binding domain"/>
    <property type="match status" value="1"/>
</dbReference>
<evidence type="ECO:0000313" key="5">
    <source>
        <dbReference type="EMBL" id="CUO56496.1"/>
    </source>
</evidence>
<reference evidence="5 6" key="1">
    <citation type="submission" date="2015-09" db="EMBL/GenBank/DDBJ databases">
        <authorList>
            <consortium name="Pathogen Informatics"/>
        </authorList>
    </citation>
    <scope>NUCLEOTIDE SEQUENCE [LARGE SCALE GENOMIC DNA]</scope>
    <source>
        <strain evidence="5 6">2789STDY5608850</strain>
    </source>
</reference>
<dbReference type="PROSITE" id="PS51063">
    <property type="entry name" value="HTH_CRP_2"/>
    <property type="match status" value="1"/>
</dbReference>
<dbReference type="InterPro" id="IPR036388">
    <property type="entry name" value="WH-like_DNA-bd_sf"/>
</dbReference>
<keyword evidence="3" id="KW-0804">Transcription</keyword>
<evidence type="ECO:0000256" key="1">
    <source>
        <dbReference type="ARBA" id="ARBA00023015"/>
    </source>
</evidence>
<dbReference type="InterPro" id="IPR018490">
    <property type="entry name" value="cNMP-bd_dom_sf"/>
</dbReference>
<name>A0A174G5X6_9FIRM</name>
<dbReference type="Pfam" id="PF13545">
    <property type="entry name" value="HTH_Crp_2"/>
    <property type="match status" value="1"/>
</dbReference>